<evidence type="ECO:0000313" key="2">
    <source>
        <dbReference type="Proteomes" id="UP001360560"/>
    </source>
</evidence>
<keyword evidence="2" id="KW-1185">Reference proteome</keyword>
<dbReference type="EMBL" id="BTFZ01000013">
    <property type="protein sequence ID" value="GMM37901.1"/>
    <property type="molecule type" value="Genomic_DNA"/>
</dbReference>
<reference evidence="1 2" key="1">
    <citation type="journal article" date="2023" name="Elife">
        <title>Identification of key yeast species and microbe-microbe interactions impacting larval growth of Drosophila in the wild.</title>
        <authorList>
            <person name="Mure A."/>
            <person name="Sugiura Y."/>
            <person name="Maeda R."/>
            <person name="Honda K."/>
            <person name="Sakurai N."/>
            <person name="Takahashi Y."/>
            <person name="Watada M."/>
            <person name="Katoh T."/>
            <person name="Gotoh A."/>
            <person name="Gotoh Y."/>
            <person name="Taniguchi I."/>
            <person name="Nakamura K."/>
            <person name="Hayashi T."/>
            <person name="Katayama T."/>
            <person name="Uemura T."/>
            <person name="Hattori Y."/>
        </authorList>
    </citation>
    <scope>NUCLEOTIDE SEQUENCE [LARGE SCALE GENOMIC DNA]</scope>
    <source>
        <strain evidence="1 2">SC-9</strain>
    </source>
</reference>
<proteinExistence type="predicted"/>
<dbReference type="GeneID" id="90075876"/>
<comment type="caution">
    <text evidence="1">The sequence shown here is derived from an EMBL/GenBank/DDBJ whole genome shotgun (WGS) entry which is preliminary data.</text>
</comment>
<accession>A0AAV5QT75</accession>
<gene>
    <name evidence="1" type="ORF">DASC09_052260</name>
</gene>
<protein>
    <submittedName>
        <fullName evidence="1">Uncharacterized protein</fullName>
    </submittedName>
</protein>
<sequence length="62" mass="6943">MVINSKSIKSIKAFQSVCNLKTSNLAENMILRVGVDELVLPELELSNLDWSESKVISKLRLP</sequence>
<organism evidence="1 2">
    <name type="scientific">Saccharomycopsis crataegensis</name>
    <dbReference type="NCBI Taxonomy" id="43959"/>
    <lineage>
        <taxon>Eukaryota</taxon>
        <taxon>Fungi</taxon>
        <taxon>Dikarya</taxon>
        <taxon>Ascomycota</taxon>
        <taxon>Saccharomycotina</taxon>
        <taxon>Saccharomycetes</taxon>
        <taxon>Saccharomycopsidaceae</taxon>
        <taxon>Saccharomycopsis</taxon>
    </lineage>
</organism>
<evidence type="ECO:0000313" key="1">
    <source>
        <dbReference type="EMBL" id="GMM37901.1"/>
    </source>
</evidence>
<dbReference type="Proteomes" id="UP001360560">
    <property type="component" value="Unassembled WGS sequence"/>
</dbReference>
<dbReference type="AlphaFoldDB" id="A0AAV5QT75"/>
<dbReference type="RefSeq" id="XP_064854897.1">
    <property type="nucleotide sequence ID" value="XM_064998825.1"/>
</dbReference>
<name>A0AAV5QT75_9ASCO</name>